<gene>
    <name evidence="2" type="ORF">LITE_LOCUS50583</name>
</gene>
<keyword evidence="3" id="KW-1185">Reference proteome</keyword>
<evidence type="ECO:0000313" key="3">
    <source>
        <dbReference type="Proteomes" id="UP001154282"/>
    </source>
</evidence>
<organism evidence="2 3">
    <name type="scientific">Linum tenue</name>
    <dbReference type="NCBI Taxonomy" id="586396"/>
    <lineage>
        <taxon>Eukaryota</taxon>
        <taxon>Viridiplantae</taxon>
        <taxon>Streptophyta</taxon>
        <taxon>Embryophyta</taxon>
        <taxon>Tracheophyta</taxon>
        <taxon>Spermatophyta</taxon>
        <taxon>Magnoliopsida</taxon>
        <taxon>eudicotyledons</taxon>
        <taxon>Gunneridae</taxon>
        <taxon>Pentapetalae</taxon>
        <taxon>rosids</taxon>
        <taxon>fabids</taxon>
        <taxon>Malpighiales</taxon>
        <taxon>Linaceae</taxon>
        <taxon>Linum</taxon>
    </lineage>
</organism>
<evidence type="ECO:0000313" key="2">
    <source>
        <dbReference type="EMBL" id="CAI0625813.1"/>
    </source>
</evidence>
<proteinExistence type="predicted"/>
<protein>
    <submittedName>
        <fullName evidence="2">Uncharacterized protein</fullName>
    </submittedName>
</protein>
<dbReference type="EMBL" id="CAMGYJ010000011">
    <property type="protein sequence ID" value="CAI0625813.1"/>
    <property type="molecule type" value="Genomic_DNA"/>
</dbReference>
<sequence length="21" mass="2431">MTLKSFRTQKSSILADLTRHP</sequence>
<feature type="region of interest" description="Disordered" evidence="1">
    <location>
        <begin position="1"/>
        <end position="21"/>
    </location>
</feature>
<name>A0AAV0S1I3_9ROSI</name>
<evidence type="ECO:0000256" key="1">
    <source>
        <dbReference type="SAM" id="MobiDB-lite"/>
    </source>
</evidence>
<dbReference type="AlphaFoldDB" id="A0AAV0S1I3"/>
<comment type="caution">
    <text evidence="2">The sequence shown here is derived from an EMBL/GenBank/DDBJ whole genome shotgun (WGS) entry which is preliminary data.</text>
</comment>
<reference evidence="2" key="1">
    <citation type="submission" date="2022-08" db="EMBL/GenBank/DDBJ databases">
        <authorList>
            <person name="Gutierrez-Valencia J."/>
        </authorList>
    </citation>
    <scope>NUCLEOTIDE SEQUENCE</scope>
</reference>
<accession>A0AAV0S1I3</accession>
<dbReference type="Proteomes" id="UP001154282">
    <property type="component" value="Unassembled WGS sequence"/>
</dbReference>
<feature type="compositionally biased region" description="Polar residues" evidence="1">
    <location>
        <begin position="1"/>
        <end position="12"/>
    </location>
</feature>